<feature type="domain" description="J" evidence="1">
    <location>
        <begin position="39"/>
        <end position="103"/>
    </location>
</feature>
<proteinExistence type="predicted"/>
<dbReference type="AlphaFoldDB" id="A0AAD8JRK3"/>
<organism evidence="2 3">
    <name type="scientific">Tagetes erecta</name>
    <name type="common">African marigold</name>
    <dbReference type="NCBI Taxonomy" id="13708"/>
    <lineage>
        <taxon>Eukaryota</taxon>
        <taxon>Viridiplantae</taxon>
        <taxon>Streptophyta</taxon>
        <taxon>Embryophyta</taxon>
        <taxon>Tracheophyta</taxon>
        <taxon>Spermatophyta</taxon>
        <taxon>Magnoliopsida</taxon>
        <taxon>eudicotyledons</taxon>
        <taxon>Gunneridae</taxon>
        <taxon>Pentapetalae</taxon>
        <taxon>asterids</taxon>
        <taxon>campanulids</taxon>
        <taxon>Asterales</taxon>
        <taxon>Asteraceae</taxon>
        <taxon>Asteroideae</taxon>
        <taxon>Heliantheae alliance</taxon>
        <taxon>Tageteae</taxon>
        <taxon>Tagetes</taxon>
    </lineage>
</organism>
<keyword evidence="3" id="KW-1185">Reference proteome</keyword>
<dbReference type="CDD" id="cd06257">
    <property type="entry name" value="DnaJ"/>
    <property type="match status" value="1"/>
</dbReference>
<evidence type="ECO:0000313" key="3">
    <source>
        <dbReference type="Proteomes" id="UP001229421"/>
    </source>
</evidence>
<dbReference type="PANTHER" id="PTHR44137:SF13">
    <property type="entry name" value="CHAPERONE DNAJ-DOMAIN SUPERFAMILY PROTEIN"/>
    <property type="match status" value="1"/>
</dbReference>
<dbReference type="Gene3D" id="1.10.287.110">
    <property type="entry name" value="DnaJ domain"/>
    <property type="match status" value="1"/>
</dbReference>
<dbReference type="PRINTS" id="PR00625">
    <property type="entry name" value="JDOMAIN"/>
</dbReference>
<dbReference type="Pfam" id="PF00226">
    <property type="entry name" value="DnaJ"/>
    <property type="match status" value="1"/>
</dbReference>
<dbReference type="PROSITE" id="PS50076">
    <property type="entry name" value="DNAJ_2"/>
    <property type="match status" value="1"/>
</dbReference>
<comment type="caution">
    <text evidence="2">The sequence shown here is derived from an EMBL/GenBank/DDBJ whole genome shotgun (WGS) entry which is preliminary data.</text>
</comment>
<sequence>MVESQSDSKSLLIKHIFDISNNAKSCVHHDTFDSDPFVDWYILLQVEDNVSLDIIRKKYHKYALLLHPDKNKHPKAEFAFKLVSQAYTCLSDEAKRLEFDVKRLNNLCRECVKTQQCRTKGKGSSSLSSDRSRSKKISARLKEVKARFMEEARVIEKCLKANANVDVFNKEIPIFDPNDYGNHGYPHFQVWRCNELKNSKWVKKRFKFDTHEQRTNVKCDSPIFECKPNRSSIKLKS</sequence>
<evidence type="ECO:0000259" key="1">
    <source>
        <dbReference type="PROSITE" id="PS50076"/>
    </source>
</evidence>
<accession>A0AAD8JRK3</accession>
<dbReference type="InterPro" id="IPR036869">
    <property type="entry name" value="J_dom_sf"/>
</dbReference>
<dbReference type="PANTHER" id="PTHR44137">
    <property type="entry name" value="BNAC03G44070D PROTEIN"/>
    <property type="match status" value="1"/>
</dbReference>
<evidence type="ECO:0000313" key="2">
    <source>
        <dbReference type="EMBL" id="KAK1408623.1"/>
    </source>
</evidence>
<name>A0AAD8JRK3_TARER</name>
<dbReference type="EMBL" id="JAUHHV010000011">
    <property type="protein sequence ID" value="KAK1408623.1"/>
    <property type="molecule type" value="Genomic_DNA"/>
</dbReference>
<dbReference type="SUPFAM" id="SSF46565">
    <property type="entry name" value="Chaperone J-domain"/>
    <property type="match status" value="1"/>
</dbReference>
<reference evidence="2" key="1">
    <citation type="journal article" date="2023" name="bioRxiv">
        <title>Improved chromosome-level genome assembly for marigold (Tagetes erecta).</title>
        <authorList>
            <person name="Jiang F."/>
            <person name="Yuan L."/>
            <person name="Wang S."/>
            <person name="Wang H."/>
            <person name="Xu D."/>
            <person name="Wang A."/>
            <person name="Fan W."/>
        </authorList>
    </citation>
    <scope>NUCLEOTIDE SEQUENCE</scope>
    <source>
        <strain evidence="2">WSJ</strain>
        <tissue evidence="2">Leaf</tissue>
    </source>
</reference>
<dbReference type="InterPro" id="IPR001623">
    <property type="entry name" value="DnaJ_domain"/>
</dbReference>
<dbReference type="Proteomes" id="UP001229421">
    <property type="component" value="Unassembled WGS sequence"/>
</dbReference>
<dbReference type="SMART" id="SM00271">
    <property type="entry name" value="DnaJ"/>
    <property type="match status" value="1"/>
</dbReference>
<protein>
    <recommendedName>
        <fullName evidence="1">J domain-containing protein</fullName>
    </recommendedName>
</protein>
<gene>
    <name evidence="2" type="ORF">QVD17_40553</name>
</gene>